<proteinExistence type="predicted"/>
<evidence type="ECO:0008006" key="3">
    <source>
        <dbReference type="Google" id="ProtNLM"/>
    </source>
</evidence>
<name>A0A1F7UPV3_9BACT</name>
<comment type="caution">
    <text evidence="1">The sequence shown here is derived from an EMBL/GenBank/DDBJ whole genome shotgun (WGS) entry which is preliminary data.</text>
</comment>
<dbReference type="PANTHER" id="PTHR21485">
    <property type="entry name" value="HAD SUPERFAMILY MEMBERS CMAS AND KDSC"/>
    <property type="match status" value="1"/>
</dbReference>
<dbReference type="AlphaFoldDB" id="A0A1F7UPV3"/>
<dbReference type="EMBL" id="MGEK01000039">
    <property type="protein sequence ID" value="OGL80301.1"/>
    <property type="molecule type" value="Genomic_DNA"/>
</dbReference>
<protein>
    <recommendedName>
        <fullName evidence="3">Phosphatase</fullName>
    </recommendedName>
</protein>
<dbReference type="InterPro" id="IPR050793">
    <property type="entry name" value="CMP-NeuNAc_synthase"/>
</dbReference>
<dbReference type="SUPFAM" id="SSF56784">
    <property type="entry name" value="HAD-like"/>
    <property type="match status" value="1"/>
</dbReference>
<dbReference type="Gene3D" id="3.40.50.1000">
    <property type="entry name" value="HAD superfamily/HAD-like"/>
    <property type="match status" value="1"/>
</dbReference>
<organism evidence="1 2">
    <name type="scientific">Candidatus Uhrbacteria bacterium RIFCSPLOWO2_01_FULL_47_25</name>
    <dbReference type="NCBI Taxonomy" id="1802402"/>
    <lineage>
        <taxon>Bacteria</taxon>
        <taxon>Candidatus Uhriibacteriota</taxon>
    </lineage>
</organism>
<dbReference type="Proteomes" id="UP000176846">
    <property type="component" value="Unassembled WGS sequence"/>
</dbReference>
<dbReference type="InterPro" id="IPR023214">
    <property type="entry name" value="HAD_sf"/>
</dbReference>
<dbReference type="GO" id="GO:0008781">
    <property type="term" value="F:N-acylneuraminate cytidylyltransferase activity"/>
    <property type="evidence" value="ECO:0007669"/>
    <property type="project" value="TreeGrafter"/>
</dbReference>
<dbReference type="InterPro" id="IPR036412">
    <property type="entry name" value="HAD-like_sf"/>
</dbReference>
<evidence type="ECO:0000313" key="1">
    <source>
        <dbReference type="EMBL" id="OGL80301.1"/>
    </source>
</evidence>
<gene>
    <name evidence="1" type="ORF">A2936_02950</name>
</gene>
<sequence length="188" mass="21056">MESFKSGLVEKGQFVPKYFVIDVDGVLTDGKFYYTAEGKVMKKFGPDDADALSILRHKLTIHMISGDKRGFPITKKRIDDMKYPLDLVSTFDRIKWMKERFDLNKTIFMGDGIYDALVFKEVAYSIAPANAFCKTKALADFATNARGSEGAVAEACVHILEKFFDGFDVFKLTFERGSGAWSGPSEAQ</sequence>
<evidence type="ECO:0000313" key="2">
    <source>
        <dbReference type="Proteomes" id="UP000176846"/>
    </source>
</evidence>
<accession>A0A1F7UPV3</accession>
<reference evidence="1 2" key="1">
    <citation type="journal article" date="2016" name="Nat. Commun.">
        <title>Thousands of microbial genomes shed light on interconnected biogeochemical processes in an aquifer system.</title>
        <authorList>
            <person name="Anantharaman K."/>
            <person name="Brown C.T."/>
            <person name="Hug L.A."/>
            <person name="Sharon I."/>
            <person name="Castelle C.J."/>
            <person name="Probst A.J."/>
            <person name="Thomas B.C."/>
            <person name="Singh A."/>
            <person name="Wilkins M.J."/>
            <person name="Karaoz U."/>
            <person name="Brodie E.L."/>
            <person name="Williams K.H."/>
            <person name="Hubbard S.S."/>
            <person name="Banfield J.F."/>
        </authorList>
    </citation>
    <scope>NUCLEOTIDE SEQUENCE [LARGE SCALE GENOMIC DNA]</scope>
</reference>
<dbReference type="PANTHER" id="PTHR21485:SF3">
    <property type="entry name" value="N-ACYLNEURAMINATE CYTIDYLYLTRANSFERASE"/>
    <property type="match status" value="1"/>
</dbReference>